<keyword evidence="2" id="KW-0812">Transmembrane</keyword>
<keyword evidence="2" id="KW-0472">Membrane</keyword>
<feature type="region of interest" description="Disordered" evidence="1">
    <location>
        <begin position="543"/>
        <end position="565"/>
    </location>
</feature>
<dbReference type="Gene3D" id="1.10.4160.10">
    <property type="entry name" value="Hydantoin permease"/>
    <property type="match status" value="1"/>
</dbReference>
<feature type="transmembrane region" description="Helical" evidence="2">
    <location>
        <begin position="435"/>
        <end position="455"/>
    </location>
</feature>
<dbReference type="EMBL" id="VWPH01000001">
    <property type="protein sequence ID" value="KAA5837929.1"/>
    <property type="molecule type" value="Genomic_DNA"/>
</dbReference>
<feature type="transmembrane region" description="Helical" evidence="2">
    <location>
        <begin position="355"/>
        <end position="379"/>
    </location>
</feature>
<dbReference type="InterPro" id="IPR030191">
    <property type="entry name" value="CodB"/>
</dbReference>
<feature type="transmembrane region" description="Helical" evidence="2">
    <location>
        <begin position="63"/>
        <end position="84"/>
    </location>
</feature>
<dbReference type="Proteomes" id="UP000323946">
    <property type="component" value="Unassembled WGS sequence"/>
</dbReference>
<sequence>MSDTGDLPARIGSGSVARDDYALGKVPPTWRYRTSEIVLSLMGGATAAIFLSLPAGLSASFGIANVLVAIVYAVLVQTLLNVLYVKTASRTGLGSALMSRGLALGFDGAAWTTLLYWVSWLTYFATEGQILSSALSAQTGIPLKVSYLLVGLVFLPLVLYGLQFVAKFQKWTLYAYVVGLAALLIIVLSRSDLSVTREFLAAHLGSVGGIGLLGAIASYNGLVGNVAFGHADMGRLLANDQSLARGGRRGALWVALLPYAFGAYVIAGAIGLFLWASSGGDANPGQYVVTIMGTVGFVLIVITQLRINLLNAYSGSLSLANFFSRLRLTPGRSVWAVVMVVLGTLAMYLDVLGHLGTVLAVEGVLLAAWIGVSIADLLLVRGRGGHGPDNGRFIEYRRAMLRHWNWSGVVPLFAATVVGSFLAVGGLLGHLGGQVTLYLSNWVSFLIAGGLTWWLGTRTRGRGYAIRPRIAWPREDLVVACPLDGEVVSTDDLFPCPYHEQWICSQDCMHTKGCGDACRSMPEPVLVQIAPLPPRTPDLEAANAHLLGRTRPPRTASRNPESASE</sequence>
<dbReference type="OrthoDB" id="9810730at2"/>
<evidence type="ECO:0000313" key="3">
    <source>
        <dbReference type="EMBL" id="KAA5837929.1"/>
    </source>
</evidence>
<proteinExistence type="predicted"/>
<dbReference type="AlphaFoldDB" id="A0A5M7C782"/>
<feature type="transmembrane region" description="Helical" evidence="2">
    <location>
        <begin position="37"/>
        <end position="57"/>
    </location>
</feature>
<evidence type="ECO:0008006" key="5">
    <source>
        <dbReference type="Google" id="ProtNLM"/>
    </source>
</evidence>
<evidence type="ECO:0000256" key="1">
    <source>
        <dbReference type="SAM" id="MobiDB-lite"/>
    </source>
</evidence>
<feature type="transmembrane region" description="Helical" evidence="2">
    <location>
        <begin position="145"/>
        <end position="166"/>
    </location>
</feature>
<dbReference type="SMR" id="A0A5M7C782"/>
<dbReference type="GO" id="GO:0005886">
    <property type="term" value="C:plasma membrane"/>
    <property type="evidence" value="ECO:0007669"/>
    <property type="project" value="TreeGrafter"/>
</dbReference>
<comment type="caution">
    <text evidence="3">The sequence shown here is derived from an EMBL/GenBank/DDBJ whole genome shotgun (WGS) entry which is preliminary data.</text>
</comment>
<reference evidence="3 4" key="1">
    <citation type="submission" date="2019-09" db="EMBL/GenBank/DDBJ databases">
        <title>Draft genome sequence of the thermophilic Saccharopolyspora hirsuta VKM Ac-666T.</title>
        <authorList>
            <person name="Lobastova T.G."/>
            <person name="Fokina V."/>
            <person name="Bragin E.Y."/>
            <person name="Shtratnikova V.Y."/>
            <person name="Starodumova I.P."/>
            <person name="Tarlachkov S.V."/>
            <person name="Donova M.V."/>
        </authorList>
    </citation>
    <scope>NUCLEOTIDE SEQUENCE [LARGE SCALE GENOMIC DNA]</scope>
    <source>
        <strain evidence="3 4">VKM Ac-666</strain>
    </source>
</reference>
<keyword evidence="2" id="KW-1133">Transmembrane helix</keyword>
<keyword evidence="4" id="KW-1185">Reference proteome</keyword>
<feature type="compositionally biased region" description="Polar residues" evidence="1">
    <location>
        <begin position="556"/>
        <end position="565"/>
    </location>
</feature>
<feature type="transmembrane region" description="Helical" evidence="2">
    <location>
        <begin position="173"/>
        <end position="190"/>
    </location>
</feature>
<feature type="transmembrane region" description="Helical" evidence="2">
    <location>
        <begin position="104"/>
        <end position="125"/>
    </location>
</feature>
<gene>
    <name evidence="3" type="ORF">F1721_00135</name>
</gene>
<dbReference type="PANTHER" id="PTHR30569:SF0">
    <property type="entry name" value="CYTOSINE PERMEASE"/>
    <property type="match status" value="1"/>
</dbReference>
<feature type="transmembrane region" description="Helical" evidence="2">
    <location>
        <begin position="406"/>
        <end position="429"/>
    </location>
</feature>
<dbReference type="RefSeq" id="WP_150064435.1">
    <property type="nucleotide sequence ID" value="NZ_VWPH01000001.1"/>
</dbReference>
<feature type="transmembrane region" description="Helical" evidence="2">
    <location>
        <begin position="250"/>
        <end position="275"/>
    </location>
</feature>
<dbReference type="GO" id="GO:0015209">
    <property type="term" value="F:cytosine transmembrane transporter activity"/>
    <property type="evidence" value="ECO:0007669"/>
    <property type="project" value="InterPro"/>
</dbReference>
<feature type="transmembrane region" description="Helical" evidence="2">
    <location>
        <begin position="330"/>
        <end position="349"/>
    </location>
</feature>
<evidence type="ECO:0000313" key="4">
    <source>
        <dbReference type="Proteomes" id="UP000323946"/>
    </source>
</evidence>
<feature type="transmembrane region" description="Helical" evidence="2">
    <location>
        <begin position="210"/>
        <end position="229"/>
    </location>
</feature>
<name>A0A5M7C782_SACHI</name>
<organism evidence="3 4">
    <name type="scientific">Saccharopolyspora hirsuta</name>
    <dbReference type="NCBI Taxonomy" id="1837"/>
    <lineage>
        <taxon>Bacteria</taxon>
        <taxon>Bacillati</taxon>
        <taxon>Actinomycetota</taxon>
        <taxon>Actinomycetes</taxon>
        <taxon>Pseudonocardiales</taxon>
        <taxon>Pseudonocardiaceae</taxon>
        <taxon>Saccharopolyspora</taxon>
    </lineage>
</organism>
<protein>
    <recommendedName>
        <fullName evidence="5">Cytosine permease</fullName>
    </recommendedName>
</protein>
<accession>A0A5M7C782</accession>
<dbReference type="PANTHER" id="PTHR30569">
    <property type="entry name" value="CYTOSINE TRANSPORTER CODB"/>
    <property type="match status" value="1"/>
</dbReference>
<evidence type="ECO:0000256" key="2">
    <source>
        <dbReference type="SAM" id="Phobius"/>
    </source>
</evidence>
<feature type="transmembrane region" description="Helical" evidence="2">
    <location>
        <begin position="287"/>
        <end position="309"/>
    </location>
</feature>